<proteinExistence type="predicted"/>
<accession>A0ABQ3V9P5</accession>
<organism evidence="1 2">
    <name type="scientific">Dictyobacter formicarum</name>
    <dbReference type="NCBI Taxonomy" id="2778368"/>
    <lineage>
        <taxon>Bacteria</taxon>
        <taxon>Bacillati</taxon>
        <taxon>Chloroflexota</taxon>
        <taxon>Ktedonobacteria</taxon>
        <taxon>Ktedonobacterales</taxon>
        <taxon>Dictyobacteraceae</taxon>
        <taxon>Dictyobacter</taxon>
    </lineage>
</organism>
<gene>
    <name evidence="1" type="ORF">KSZ_05700</name>
</gene>
<sequence>MKTLSSCRPRAFLYYLVGVRLATGIRESHLCAKTAWNRRGRGTPGYGETLPDETAYDSQTYHEEVGYDGTIVRLSCVG</sequence>
<evidence type="ECO:0008006" key="3">
    <source>
        <dbReference type="Google" id="ProtNLM"/>
    </source>
</evidence>
<comment type="caution">
    <text evidence="1">The sequence shown here is derived from an EMBL/GenBank/DDBJ whole genome shotgun (WGS) entry which is preliminary data.</text>
</comment>
<name>A0ABQ3V9P5_9CHLR</name>
<protein>
    <recommendedName>
        <fullName evidence="3">Secreted protein</fullName>
    </recommendedName>
</protein>
<evidence type="ECO:0000313" key="1">
    <source>
        <dbReference type="EMBL" id="GHO82564.1"/>
    </source>
</evidence>
<evidence type="ECO:0000313" key="2">
    <source>
        <dbReference type="Proteomes" id="UP000635565"/>
    </source>
</evidence>
<reference evidence="1 2" key="1">
    <citation type="journal article" date="2021" name="Int. J. Syst. Evol. Microbiol.">
        <title>Reticulibacter mediterranei gen. nov., sp. nov., within the new family Reticulibacteraceae fam. nov., and Ktedonospora formicarum gen. nov., sp. nov., Ktedonobacter robiniae sp. nov., Dictyobacter formicarum sp. nov. and Dictyobacter arantiisoli sp. nov., belonging to the class Ktedonobacteria.</title>
        <authorList>
            <person name="Yabe S."/>
            <person name="Zheng Y."/>
            <person name="Wang C.M."/>
            <person name="Sakai Y."/>
            <person name="Abe K."/>
            <person name="Yokota A."/>
            <person name="Donadio S."/>
            <person name="Cavaletti L."/>
            <person name="Monciardini P."/>
        </authorList>
    </citation>
    <scope>NUCLEOTIDE SEQUENCE [LARGE SCALE GENOMIC DNA]</scope>
    <source>
        <strain evidence="1 2">SOSP1-9</strain>
    </source>
</reference>
<dbReference type="EMBL" id="BNJJ01000002">
    <property type="protein sequence ID" value="GHO82564.1"/>
    <property type="molecule type" value="Genomic_DNA"/>
</dbReference>
<dbReference type="Proteomes" id="UP000635565">
    <property type="component" value="Unassembled WGS sequence"/>
</dbReference>
<keyword evidence="2" id="KW-1185">Reference proteome</keyword>